<protein>
    <submittedName>
        <fullName evidence="1">Uncharacterized protein</fullName>
    </submittedName>
</protein>
<proteinExistence type="predicted"/>
<organism evidence="1 2">
    <name type="scientific">Paenibacillus tianjinensis</name>
    <dbReference type="NCBI Taxonomy" id="2810347"/>
    <lineage>
        <taxon>Bacteria</taxon>
        <taxon>Bacillati</taxon>
        <taxon>Bacillota</taxon>
        <taxon>Bacilli</taxon>
        <taxon>Bacillales</taxon>
        <taxon>Paenibacillaceae</taxon>
        <taxon>Paenibacillus</taxon>
    </lineage>
</organism>
<evidence type="ECO:0000313" key="1">
    <source>
        <dbReference type="EMBL" id="QSF43490.1"/>
    </source>
</evidence>
<keyword evidence="2" id="KW-1185">Reference proteome</keyword>
<gene>
    <name evidence="1" type="ORF">JRJ22_19695</name>
</gene>
<dbReference type="EMBL" id="CP070969">
    <property type="protein sequence ID" value="QSF43490.1"/>
    <property type="molecule type" value="Genomic_DNA"/>
</dbReference>
<reference evidence="1 2" key="1">
    <citation type="submission" date="2021-02" db="EMBL/GenBank/DDBJ databases">
        <title>Paenibacillus tianjinensis sp. nov.</title>
        <authorList>
            <person name="Liu H."/>
        </authorList>
    </citation>
    <scope>NUCLEOTIDE SEQUENCE [LARGE SCALE GENOMIC DNA]</scope>
    <source>
        <strain evidence="1 2">TB2019</strain>
    </source>
</reference>
<name>A0ABX7L5U9_9BACL</name>
<dbReference type="Proteomes" id="UP000663452">
    <property type="component" value="Chromosome"/>
</dbReference>
<dbReference type="RefSeq" id="WP_206101123.1">
    <property type="nucleotide sequence ID" value="NZ_CP070969.1"/>
</dbReference>
<accession>A0ABX7L5U9</accession>
<sequence>MKKVVFAASIKDSKGNNVLLNNLSSIRAAAKEQALNFCAKNNYEFIELFPCLQ</sequence>
<evidence type="ECO:0000313" key="2">
    <source>
        <dbReference type="Proteomes" id="UP000663452"/>
    </source>
</evidence>